<dbReference type="PROSITE" id="PS51194">
    <property type="entry name" value="HELICASE_CTER"/>
    <property type="match status" value="1"/>
</dbReference>
<sequence>MKYKKLKGDDVSKATFHAKGKKREQEAQEIENLYSKYDKVDPSEIESFADIPLSGRTQKGLTENNYTVPTIIQKESIILALRGKDVLGAAKTGSGKTLAFLIPVLEVLFRQKWSSLDGVGALIITPTRELALQIYETLVKVGKYHEFSAGLIIGGKDLKFERNRMHQMNIVICTPGRLLQHMDENPLFNCVNMQVLVLDEADRCLDLGFEKAMNSIVENLPSQRQTLLFSATQTKKVSDLARLSLTDPEYVAVHEHEKYKTPDGLTQSFIVCETHEKMPIIWSFIKAHSRQKIMIFFSTCNQVKYFHEVFKKLRPRNPVMALQGKMHQLKRMEIYHTFCRKEYAVLLATDIAARGLDFPSVDWVVQGDCPEDVDAYVHRVGRTARYTRTGESLLLVNQKESAIIEKLEASKIPISEIKVNPLQIISPQAKLELFVAKSNELKASAQRAFVSYFKSIFLMRDKTIFDVKSVDSYNFARSLGLIAAPRVRFIQRMEKKGSQKQNSDDNDQEEEDVLQTIEIGNVQKEDRDFIFNDGDSDDSESEMFAIKRKDHELEKVMGDVLELEDDEISEETKSKSKPVLTKAKLAKKILKKNLLPNKKIVFTDDGKEIVSQTKQKVTEAGQDFEASLGPAINLEEAKKTLEQEDVHDRKLYSELGRQKKRERKLRQKGKRKRDEDQEKDSSDEDSQSEPDLSWLPDPDDVYDNPDESGSEEEGVSKVQNLSPENSFSSKKSNKPVAKKRKIPKSNIRTKAGDEIDLPLEETEDLALKLISLKN</sequence>
<dbReference type="PROSITE" id="PS00039">
    <property type="entry name" value="DEAD_ATP_HELICASE"/>
    <property type="match status" value="1"/>
</dbReference>
<keyword evidence="1 7" id="KW-0547">Nucleotide-binding</keyword>
<gene>
    <name evidence="13" type="ORF">NEZAVI_LOCUS306</name>
</gene>
<feature type="compositionally biased region" description="Basic and acidic residues" evidence="9">
    <location>
        <begin position="638"/>
        <end position="652"/>
    </location>
</feature>
<dbReference type="InterPro" id="IPR011545">
    <property type="entry name" value="DEAD/DEAH_box_helicase_dom"/>
</dbReference>
<dbReference type="Gene3D" id="3.40.50.300">
    <property type="entry name" value="P-loop containing nucleotide triphosphate hydrolases"/>
    <property type="match status" value="2"/>
</dbReference>
<keyword evidence="3 7" id="KW-0347">Helicase</keyword>
<evidence type="ECO:0000256" key="2">
    <source>
        <dbReference type="ARBA" id="ARBA00022801"/>
    </source>
</evidence>
<dbReference type="SMART" id="SM00487">
    <property type="entry name" value="DEXDc"/>
    <property type="match status" value="1"/>
</dbReference>
<dbReference type="SMART" id="SM00490">
    <property type="entry name" value="HELICc"/>
    <property type="match status" value="1"/>
</dbReference>
<dbReference type="Pfam" id="PF00271">
    <property type="entry name" value="Helicase_C"/>
    <property type="match status" value="1"/>
</dbReference>
<dbReference type="GO" id="GO:0003724">
    <property type="term" value="F:RNA helicase activity"/>
    <property type="evidence" value="ECO:0007669"/>
    <property type="project" value="UniProtKB-EC"/>
</dbReference>
<evidence type="ECO:0000259" key="12">
    <source>
        <dbReference type="PROSITE" id="PS51195"/>
    </source>
</evidence>
<dbReference type="OrthoDB" id="10259640at2759"/>
<dbReference type="AlphaFoldDB" id="A0A9P0DVM9"/>
<evidence type="ECO:0000256" key="4">
    <source>
        <dbReference type="ARBA" id="ARBA00022840"/>
    </source>
</evidence>
<evidence type="ECO:0000259" key="11">
    <source>
        <dbReference type="PROSITE" id="PS51194"/>
    </source>
</evidence>
<dbReference type="InterPro" id="IPR001650">
    <property type="entry name" value="Helicase_C-like"/>
</dbReference>
<dbReference type="Proteomes" id="UP001152798">
    <property type="component" value="Chromosome 1"/>
</dbReference>
<evidence type="ECO:0000256" key="7">
    <source>
        <dbReference type="RuleBase" id="RU000492"/>
    </source>
</evidence>
<dbReference type="InterPro" id="IPR027417">
    <property type="entry name" value="P-loop_NTPase"/>
</dbReference>
<comment type="function">
    <text evidence="8">RNA helicase.</text>
</comment>
<evidence type="ECO:0000256" key="3">
    <source>
        <dbReference type="ARBA" id="ARBA00022806"/>
    </source>
</evidence>
<feature type="short sequence motif" description="Q motif" evidence="6">
    <location>
        <begin position="46"/>
        <end position="74"/>
    </location>
</feature>
<feature type="domain" description="Helicase C-terminal" evidence="11">
    <location>
        <begin position="279"/>
        <end position="425"/>
    </location>
</feature>
<protein>
    <recommendedName>
        <fullName evidence="8">ATP-dependent RNA helicase</fullName>
        <ecNumber evidence="8">3.6.4.13</ecNumber>
    </recommendedName>
</protein>
<dbReference type="InterPro" id="IPR000629">
    <property type="entry name" value="RNA-helicase_DEAD-box_CS"/>
</dbReference>
<feature type="compositionally biased region" description="Basic residues" evidence="9">
    <location>
        <begin position="731"/>
        <end position="743"/>
    </location>
</feature>
<keyword evidence="14" id="KW-1185">Reference proteome</keyword>
<evidence type="ECO:0000259" key="10">
    <source>
        <dbReference type="PROSITE" id="PS51192"/>
    </source>
</evidence>
<feature type="domain" description="Helicase ATP-binding" evidence="10">
    <location>
        <begin position="77"/>
        <end position="251"/>
    </location>
</feature>
<organism evidence="13 14">
    <name type="scientific">Nezara viridula</name>
    <name type="common">Southern green stink bug</name>
    <name type="synonym">Cimex viridulus</name>
    <dbReference type="NCBI Taxonomy" id="85310"/>
    <lineage>
        <taxon>Eukaryota</taxon>
        <taxon>Metazoa</taxon>
        <taxon>Ecdysozoa</taxon>
        <taxon>Arthropoda</taxon>
        <taxon>Hexapoda</taxon>
        <taxon>Insecta</taxon>
        <taxon>Pterygota</taxon>
        <taxon>Neoptera</taxon>
        <taxon>Paraneoptera</taxon>
        <taxon>Hemiptera</taxon>
        <taxon>Heteroptera</taxon>
        <taxon>Panheteroptera</taxon>
        <taxon>Pentatomomorpha</taxon>
        <taxon>Pentatomoidea</taxon>
        <taxon>Pentatomidae</taxon>
        <taxon>Pentatominae</taxon>
        <taxon>Nezara</taxon>
    </lineage>
</organism>
<dbReference type="InterPro" id="IPR025313">
    <property type="entry name" value="SPB4-like_CTE"/>
</dbReference>
<dbReference type="PROSITE" id="PS51195">
    <property type="entry name" value="Q_MOTIF"/>
    <property type="match status" value="1"/>
</dbReference>
<comment type="catalytic activity">
    <reaction evidence="8">
        <text>ATP + H2O = ADP + phosphate + H(+)</text>
        <dbReference type="Rhea" id="RHEA:13065"/>
        <dbReference type="ChEBI" id="CHEBI:15377"/>
        <dbReference type="ChEBI" id="CHEBI:15378"/>
        <dbReference type="ChEBI" id="CHEBI:30616"/>
        <dbReference type="ChEBI" id="CHEBI:43474"/>
        <dbReference type="ChEBI" id="CHEBI:456216"/>
        <dbReference type="EC" id="3.6.4.13"/>
    </reaction>
</comment>
<evidence type="ECO:0000256" key="5">
    <source>
        <dbReference type="ARBA" id="ARBA00022884"/>
    </source>
</evidence>
<dbReference type="Pfam" id="PF00270">
    <property type="entry name" value="DEAD"/>
    <property type="match status" value="1"/>
</dbReference>
<evidence type="ECO:0000256" key="9">
    <source>
        <dbReference type="SAM" id="MobiDB-lite"/>
    </source>
</evidence>
<dbReference type="PANTHER" id="PTHR24031">
    <property type="entry name" value="RNA HELICASE"/>
    <property type="match status" value="1"/>
</dbReference>
<evidence type="ECO:0000256" key="8">
    <source>
        <dbReference type="RuleBase" id="RU365068"/>
    </source>
</evidence>
<feature type="compositionally biased region" description="Acidic residues" evidence="9">
    <location>
        <begin position="697"/>
        <end position="713"/>
    </location>
</feature>
<proteinExistence type="inferred from homology"/>
<dbReference type="SMART" id="SM01178">
    <property type="entry name" value="DUF4217"/>
    <property type="match status" value="1"/>
</dbReference>
<comment type="similarity">
    <text evidence="7">Belongs to the DEAD box helicase family.</text>
</comment>
<keyword evidence="2 7" id="KW-0378">Hydrolase</keyword>
<feature type="compositionally biased region" description="Basic residues" evidence="9">
    <location>
        <begin position="658"/>
        <end position="671"/>
    </location>
</feature>
<feature type="domain" description="DEAD-box RNA helicase Q" evidence="12">
    <location>
        <begin position="46"/>
        <end position="74"/>
    </location>
</feature>
<reference evidence="13" key="1">
    <citation type="submission" date="2022-01" db="EMBL/GenBank/DDBJ databases">
        <authorList>
            <person name="King R."/>
        </authorList>
    </citation>
    <scope>NUCLEOTIDE SEQUENCE</scope>
</reference>
<feature type="region of interest" description="Disordered" evidence="9">
    <location>
        <begin position="638"/>
        <end position="755"/>
    </location>
</feature>
<feature type="compositionally biased region" description="Polar residues" evidence="9">
    <location>
        <begin position="717"/>
        <end position="730"/>
    </location>
</feature>
<evidence type="ECO:0000313" key="13">
    <source>
        <dbReference type="EMBL" id="CAH1388749.1"/>
    </source>
</evidence>
<dbReference type="EC" id="3.6.4.13" evidence="8"/>
<name>A0A9P0DVM9_NEZVI</name>
<dbReference type="GO" id="GO:0003723">
    <property type="term" value="F:RNA binding"/>
    <property type="evidence" value="ECO:0007669"/>
    <property type="project" value="UniProtKB-UniRule"/>
</dbReference>
<dbReference type="PROSITE" id="PS51192">
    <property type="entry name" value="HELICASE_ATP_BIND_1"/>
    <property type="match status" value="1"/>
</dbReference>
<dbReference type="GO" id="GO:0005524">
    <property type="term" value="F:ATP binding"/>
    <property type="evidence" value="ECO:0007669"/>
    <property type="project" value="UniProtKB-UniRule"/>
</dbReference>
<evidence type="ECO:0000313" key="14">
    <source>
        <dbReference type="Proteomes" id="UP001152798"/>
    </source>
</evidence>
<dbReference type="InterPro" id="IPR014014">
    <property type="entry name" value="RNA_helicase_DEAD_Q_motif"/>
</dbReference>
<dbReference type="GO" id="GO:0010468">
    <property type="term" value="P:regulation of gene expression"/>
    <property type="evidence" value="ECO:0007669"/>
    <property type="project" value="UniProtKB-ARBA"/>
</dbReference>
<keyword evidence="4 7" id="KW-0067">ATP-binding</keyword>
<comment type="domain">
    <text evidence="8">The Q motif is unique to and characteristic of the DEAD box family of RNA helicases and controls ATP binding and hydrolysis.</text>
</comment>
<keyword evidence="5 8" id="KW-0694">RNA-binding</keyword>
<evidence type="ECO:0000256" key="6">
    <source>
        <dbReference type="PROSITE-ProRule" id="PRU00552"/>
    </source>
</evidence>
<dbReference type="CDD" id="cd17941">
    <property type="entry name" value="DEADc_DDX10"/>
    <property type="match status" value="1"/>
</dbReference>
<dbReference type="CDD" id="cd18787">
    <property type="entry name" value="SF2_C_DEAD"/>
    <property type="match status" value="1"/>
</dbReference>
<dbReference type="EMBL" id="OV725077">
    <property type="protein sequence ID" value="CAH1388749.1"/>
    <property type="molecule type" value="Genomic_DNA"/>
</dbReference>
<accession>A0A9P0DVM9</accession>
<dbReference type="Pfam" id="PF13959">
    <property type="entry name" value="CTE_SPB4"/>
    <property type="match status" value="1"/>
</dbReference>
<dbReference type="GO" id="GO:0016787">
    <property type="term" value="F:hydrolase activity"/>
    <property type="evidence" value="ECO:0007669"/>
    <property type="project" value="UniProtKB-KW"/>
</dbReference>
<dbReference type="SUPFAM" id="SSF52540">
    <property type="entry name" value="P-loop containing nucleoside triphosphate hydrolases"/>
    <property type="match status" value="1"/>
</dbReference>
<evidence type="ECO:0000256" key="1">
    <source>
        <dbReference type="ARBA" id="ARBA00022741"/>
    </source>
</evidence>
<dbReference type="InterPro" id="IPR014001">
    <property type="entry name" value="Helicase_ATP-bd"/>
</dbReference>